<dbReference type="EMBL" id="JXRP01000013">
    <property type="protein sequence ID" value="KIL48287.1"/>
    <property type="molecule type" value="Genomic_DNA"/>
</dbReference>
<dbReference type="AlphaFoldDB" id="A0A0C2VHD5"/>
<protein>
    <recommendedName>
        <fullName evidence="3">Peptide-methionine (S)-S-oxide reductase</fullName>
    </recommendedName>
</protein>
<dbReference type="PATRIC" id="fig|889306.3.peg.1745"/>
<proteinExistence type="predicted"/>
<dbReference type="GO" id="GO:0008113">
    <property type="term" value="F:peptide-methionine (S)-S-oxide reductase activity"/>
    <property type="evidence" value="ECO:0007669"/>
    <property type="project" value="InterPro"/>
</dbReference>
<organism evidence="1 2">
    <name type="scientific">Jeotgalibacillus soli</name>
    <dbReference type="NCBI Taxonomy" id="889306"/>
    <lineage>
        <taxon>Bacteria</taxon>
        <taxon>Bacillati</taxon>
        <taxon>Bacillota</taxon>
        <taxon>Bacilli</taxon>
        <taxon>Bacillales</taxon>
        <taxon>Caryophanaceae</taxon>
        <taxon>Jeotgalibacillus</taxon>
    </lineage>
</organism>
<evidence type="ECO:0000313" key="1">
    <source>
        <dbReference type="EMBL" id="KIL48287.1"/>
    </source>
</evidence>
<dbReference type="SUPFAM" id="SSF55068">
    <property type="entry name" value="Peptide methionine sulfoxide reductase"/>
    <property type="match status" value="1"/>
</dbReference>
<comment type="caution">
    <text evidence="1">The sequence shown here is derived from an EMBL/GenBank/DDBJ whole genome shotgun (WGS) entry which is preliminary data.</text>
</comment>
<dbReference type="InterPro" id="IPR036509">
    <property type="entry name" value="Met_Sox_Rdtase_MsrA_sf"/>
</dbReference>
<gene>
    <name evidence="1" type="ORF">KP78_17340</name>
</gene>
<dbReference type="STRING" id="889306.KP78_17340"/>
<accession>A0A0C2VHD5</accession>
<sequence>MGTIAFSDQLMGRFVGSKPFQSFNILPNEEVATFAGGCFWCMEPPFE</sequence>
<keyword evidence="2" id="KW-1185">Reference proteome</keyword>
<name>A0A0C2VHD5_9BACL</name>
<dbReference type="OrthoDB" id="4174719at2"/>
<dbReference type="Proteomes" id="UP000031938">
    <property type="component" value="Unassembled WGS sequence"/>
</dbReference>
<evidence type="ECO:0000313" key="2">
    <source>
        <dbReference type="Proteomes" id="UP000031938"/>
    </source>
</evidence>
<evidence type="ECO:0008006" key="3">
    <source>
        <dbReference type="Google" id="ProtNLM"/>
    </source>
</evidence>
<reference evidence="1 2" key="1">
    <citation type="submission" date="2015-01" db="EMBL/GenBank/DDBJ databases">
        <title>Genome sequencing of Jeotgalibacillus soli.</title>
        <authorList>
            <person name="Goh K.M."/>
            <person name="Chan K.-G."/>
            <person name="Yaakop A.S."/>
            <person name="Ee R."/>
            <person name="Gan H.M."/>
            <person name="Chan C.S."/>
        </authorList>
    </citation>
    <scope>NUCLEOTIDE SEQUENCE [LARGE SCALE GENOMIC DNA]</scope>
    <source>
        <strain evidence="1 2">P9</strain>
    </source>
</reference>